<comment type="caution">
    <text evidence="4">The sequence shown here is derived from an EMBL/GenBank/DDBJ whole genome shotgun (WGS) entry which is preliminary data.</text>
</comment>
<organism evidence="4 5">
    <name type="scientific">Dreissena polymorpha</name>
    <name type="common">Zebra mussel</name>
    <name type="synonym">Mytilus polymorpha</name>
    <dbReference type="NCBI Taxonomy" id="45954"/>
    <lineage>
        <taxon>Eukaryota</taxon>
        <taxon>Metazoa</taxon>
        <taxon>Spiralia</taxon>
        <taxon>Lophotrochozoa</taxon>
        <taxon>Mollusca</taxon>
        <taxon>Bivalvia</taxon>
        <taxon>Autobranchia</taxon>
        <taxon>Heteroconchia</taxon>
        <taxon>Euheterodonta</taxon>
        <taxon>Imparidentia</taxon>
        <taxon>Neoheterodontei</taxon>
        <taxon>Myida</taxon>
        <taxon>Dreissenoidea</taxon>
        <taxon>Dreissenidae</taxon>
        <taxon>Dreissena</taxon>
    </lineage>
</organism>
<dbReference type="Gene3D" id="2.40.10.10">
    <property type="entry name" value="Trypsin-like serine proteases"/>
    <property type="match status" value="1"/>
</dbReference>
<reference evidence="4" key="1">
    <citation type="journal article" date="2019" name="bioRxiv">
        <title>The Genome of the Zebra Mussel, Dreissena polymorpha: A Resource for Invasive Species Research.</title>
        <authorList>
            <person name="McCartney M.A."/>
            <person name="Auch B."/>
            <person name="Kono T."/>
            <person name="Mallez S."/>
            <person name="Zhang Y."/>
            <person name="Obille A."/>
            <person name="Becker A."/>
            <person name="Abrahante J.E."/>
            <person name="Garbe J."/>
            <person name="Badalamenti J.P."/>
            <person name="Herman A."/>
            <person name="Mangelson H."/>
            <person name="Liachko I."/>
            <person name="Sullivan S."/>
            <person name="Sone E.D."/>
            <person name="Koren S."/>
            <person name="Silverstein K.A.T."/>
            <person name="Beckman K.B."/>
            <person name="Gohl D.M."/>
        </authorList>
    </citation>
    <scope>NUCLEOTIDE SEQUENCE</scope>
    <source>
        <strain evidence="4">Duluth1</strain>
        <tissue evidence="4">Whole animal</tissue>
    </source>
</reference>
<protein>
    <recommendedName>
        <fullName evidence="3">Peptidase S1 domain-containing protein</fullName>
    </recommendedName>
</protein>
<dbReference type="EMBL" id="JAIWYP010000002">
    <property type="protein sequence ID" value="KAH3869479.1"/>
    <property type="molecule type" value="Genomic_DNA"/>
</dbReference>
<keyword evidence="1" id="KW-1015">Disulfide bond</keyword>
<dbReference type="InterPro" id="IPR001254">
    <property type="entry name" value="Trypsin_dom"/>
</dbReference>
<keyword evidence="5" id="KW-1185">Reference proteome</keyword>
<dbReference type="AlphaFoldDB" id="A0A9D4M4C0"/>
<dbReference type="FunFam" id="2.40.10.10:FF:000068">
    <property type="entry name" value="transmembrane protease serine 2"/>
    <property type="match status" value="1"/>
</dbReference>
<evidence type="ECO:0000259" key="3">
    <source>
        <dbReference type="PROSITE" id="PS50240"/>
    </source>
</evidence>
<dbReference type="Pfam" id="PF00089">
    <property type="entry name" value="Trypsin"/>
    <property type="match status" value="1"/>
</dbReference>
<evidence type="ECO:0000256" key="1">
    <source>
        <dbReference type="ARBA" id="ARBA00023157"/>
    </source>
</evidence>
<evidence type="ECO:0000313" key="5">
    <source>
        <dbReference type="Proteomes" id="UP000828390"/>
    </source>
</evidence>
<dbReference type="PANTHER" id="PTHR24252">
    <property type="entry name" value="ACROSIN-RELATED"/>
    <property type="match status" value="1"/>
</dbReference>
<evidence type="ECO:0000256" key="2">
    <source>
        <dbReference type="ARBA" id="ARBA00024195"/>
    </source>
</evidence>
<sequence>MCLEALATVRTATHFARNDYRCLSALQTTNVSALLLQDICVLLSSPLYFSKPPRDGSVAKTMKTIAVLLSCLATVLAQNSVPCGVSVVQPVTKRIVGGVMAAPGSWPWMVLIVDDSGTISGSGAIIDQHVILTSAQHFEGIGYSVFDINLHRWKLYAGSHNISTTDPHEKTYHIRRVVLHPGYNTTSLENDIALIITVEPMQWNDFTRPGCLPDAQHGYAVGDQCYLPGWGSTSNTGNEESLNQLLYPIVDDSICANHWDDFLPATEICAGYENQHKDFCGDDIGSPLMCKKSNGAWYIEGIASSGGDCAQANEPGIFEDVTKYQDWILKSMEEAGYPYQY</sequence>
<dbReference type="PROSITE" id="PS50240">
    <property type="entry name" value="TRYPSIN_DOM"/>
    <property type="match status" value="1"/>
</dbReference>
<evidence type="ECO:0000313" key="4">
    <source>
        <dbReference type="EMBL" id="KAH3869479.1"/>
    </source>
</evidence>
<dbReference type="CDD" id="cd00190">
    <property type="entry name" value="Tryp_SPc"/>
    <property type="match status" value="1"/>
</dbReference>
<dbReference type="GO" id="GO:0006508">
    <property type="term" value="P:proteolysis"/>
    <property type="evidence" value="ECO:0007669"/>
    <property type="project" value="InterPro"/>
</dbReference>
<dbReference type="Proteomes" id="UP000828390">
    <property type="component" value="Unassembled WGS sequence"/>
</dbReference>
<dbReference type="FunFam" id="2.40.10.10:FF:000002">
    <property type="entry name" value="Transmembrane protease serine"/>
    <property type="match status" value="1"/>
</dbReference>
<feature type="domain" description="Peptidase S1" evidence="3">
    <location>
        <begin position="95"/>
        <end position="333"/>
    </location>
</feature>
<reference evidence="4" key="2">
    <citation type="submission" date="2020-11" db="EMBL/GenBank/DDBJ databases">
        <authorList>
            <person name="McCartney M.A."/>
            <person name="Auch B."/>
            <person name="Kono T."/>
            <person name="Mallez S."/>
            <person name="Becker A."/>
            <person name="Gohl D.M."/>
            <person name="Silverstein K.A.T."/>
            <person name="Koren S."/>
            <person name="Bechman K.B."/>
            <person name="Herman A."/>
            <person name="Abrahante J.E."/>
            <person name="Garbe J."/>
        </authorList>
    </citation>
    <scope>NUCLEOTIDE SEQUENCE</scope>
    <source>
        <strain evidence="4">Duluth1</strain>
        <tissue evidence="4">Whole animal</tissue>
    </source>
</reference>
<dbReference type="InterPro" id="IPR043504">
    <property type="entry name" value="Peptidase_S1_PA_chymotrypsin"/>
</dbReference>
<accession>A0A9D4M4C0</accession>
<dbReference type="InterPro" id="IPR009003">
    <property type="entry name" value="Peptidase_S1_PA"/>
</dbReference>
<dbReference type="SUPFAM" id="SSF50494">
    <property type="entry name" value="Trypsin-like serine proteases"/>
    <property type="match status" value="1"/>
</dbReference>
<gene>
    <name evidence="4" type="ORF">DPMN_032648</name>
</gene>
<dbReference type="PANTHER" id="PTHR24252:SF7">
    <property type="entry name" value="HYALIN"/>
    <property type="match status" value="1"/>
</dbReference>
<dbReference type="SMART" id="SM00020">
    <property type="entry name" value="Tryp_SPc"/>
    <property type="match status" value="1"/>
</dbReference>
<proteinExistence type="inferred from homology"/>
<dbReference type="GO" id="GO:0004252">
    <property type="term" value="F:serine-type endopeptidase activity"/>
    <property type="evidence" value="ECO:0007669"/>
    <property type="project" value="InterPro"/>
</dbReference>
<name>A0A9D4M4C0_DREPO</name>
<comment type="similarity">
    <text evidence="2">Belongs to the peptidase S1 family. CLIP subfamily.</text>
</comment>